<protein>
    <submittedName>
        <fullName evidence="7">Integral membrane protein</fullName>
    </submittedName>
</protein>
<dbReference type="RefSeq" id="WP_056956646.1">
    <property type="nucleotide sequence ID" value="NZ_AZFJ01000046.1"/>
</dbReference>
<gene>
    <name evidence="7" type="ORF">FC50_GL001009</name>
</gene>
<evidence type="ECO:0000256" key="5">
    <source>
        <dbReference type="SAM" id="Phobius"/>
    </source>
</evidence>
<dbReference type="STRING" id="1423783.FC50_GL001009"/>
<name>A0A0R1U191_9LACO</name>
<dbReference type="EMBL" id="AZFJ01000046">
    <property type="protein sequence ID" value="KRL86260.1"/>
    <property type="molecule type" value="Genomic_DNA"/>
</dbReference>
<dbReference type="Gene3D" id="3.40.1710.10">
    <property type="entry name" value="abc type-2 transporter like domain"/>
    <property type="match status" value="1"/>
</dbReference>
<dbReference type="NCBIfam" id="TIGR03062">
    <property type="entry name" value="pip_yhgE_Cterm"/>
    <property type="match status" value="1"/>
</dbReference>
<evidence type="ECO:0000256" key="2">
    <source>
        <dbReference type="ARBA" id="ARBA00022692"/>
    </source>
</evidence>
<dbReference type="NCBIfam" id="TIGR03057">
    <property type="entry name" value="xxxLxxG_by_4"/>
    <property type="match status" value="2"/>
</dbReference>
<dbReference type="AlphaFoldDB" id="A0A0R1U191"/>
<comment type="subcellular location">
    <subcellularLocation>
        <location evidence="1">Membrane</location>
        <topology evidence="1">Multi-pass membrane protein</topology>
    </subcellularLocation>
</comment>
<dbReference type="InterPro" id="IPR013525">
    <property type="entry name" value="ABC2_TM"/>
</dbReference>
<evidence type="ECO:0000256" key="3">
    <source>
        <dbReference type="ARBA" id="ARBA00022989"/>
    </source>
</evidence>
<dbReference type="PATRIC" id="fig|1423783.4.peg.1044"/>
<proteinExistence type="predicted"/>
<dbReference type="PANTHER" id="PTHR43077:SF5">
    <property type="entry name" value="PHAGE INFECTION PROTEIN"/>
    <property type="match status" value="1"/>
</dbReference>
<evidence type="ECO:0000259" key="6">
    <source>
        <dbReference type="Pfam" id="PF12698"/>
    </source>
</evidence>
<feature type="domain" description="ABC-2 type transporter transmembrane" evidence="6">
    <location>
        <begin position="15"/>
        <end position="163"/>
    </location>
</feature>
<keyword evidence="3 5" id="KW-1133">Transmembrane helix</keyword>
<dbReference type="GO" id="GO:0016020">
    <property type="term" value="C:membrane"/>
    <property type="evidence" value="ECO:0007669"/>
    <property type="project" value="UniProtKB-SubCell"/>
</dbReference>
<evidence type="ECO:0000256" key="4">
    <source>
        <dbReference type="ARBA" id="ARBA00023136"/>
    </source>
</evidence>
<dbReference type="Proteomes" id="UP000051922">
    <property type="component" value="Unassembled WGS sequence"/>
</dbReference>
<sequence>MLKAELKYITSHRLLLVALIIIALIPSIYAVTFLKSMWDPYGKTGDLPVAIVNHDQSATMNGQKLTLGHNLASTLKDSKSLDFEVVSARKAHQGLKQGKYYGVYTIPANFSKNATTVFSRHPRQLQLHLETSSGHNFFAGKIATTAASNMQRQLNGQLNAAYTKTLAAGLNKVGRGMATASTGAGKLAKGSATLQSGSQQLTSGLQTSADGEQRLATSAGQLASGSAEYVAGVHSASAGSQTLAGGLAQSASGAQSVGSGAQKLSANLATLQSGSQTLASQSAAFSAQLKQFAQTLAASNTGAASQQLATLLQATAQTLNAEGQAQSAAIDQTKSNVAATAAQLNLNADQTAQLQTAATSAYSATAAKQSASVQPLLTQLQSALTTLSGSADQSSKLSTALDQLTTGADRLTAGTTQIANGAAELSAGSTQLVAGSTQLANGSGKLLAGATNLNSGLAVLSSKGQTLSTGAGQLATGASTLAAGGSQLVSGSNQLQSGTASLSTGSQTLAKKLNAGASAVPKLKVTQATTKMLTSPTTVKAYERDSVPNNGTAMAPYMAGVALYVLALAVNLMYDTVSPHTKPKNGVQWWASKSVIINGVAVLGGTLEYLFLRTIAGLKPEQGFATWLVIVLTALVLMNMVTWLNLALKQLGSFVAMVLLVLQLSSSAGTYPIVLSGTFFERLHPYLPISYTVDALRHTIMMSDWPSTDLWVLIGFFIAFAALLLLNYTRRFLRTSPSAFSDEDSKEIDNSIG</sequence>
<dbReference type="InterPro" id="IPR017501">
    <property type="entry name" value="Phage_infect_YhgE_C"/>
</dbReference>
<dbReference type="PANTHER" id="PTHR43077">
    <property type="entry name" value="TRANSPORT PERMEASE YVFS-RELATED"/>
    <property type="match status" value="1"/>
</dbReference>
<evidence type="ECO:0000313" key="8">
    <source>
        <dbReference type="Proteomes" id="UP000051922"/>
    </source>
</evidence>
<dbReference type="NCBIfam" id="TIGR03061">
    <property type="entry name" value="pip_yhgE_Nterm"/>
    <property type="match status" value="1"/>
</dbReference>
<feature type="transmembrane region" description="Helical" evidence="5">
    <location>
        <begin position="554"/>
        <end position="574"/>
    </location>
</feature>
<keyword evidence="2 5" id="KW-0812">Transmembrane</keyword>
<feature type="transmembrane region" description="Helical" evidence="5">
    <location>
        <begin position="595"/>
        <end position="612"/>
    </location>
</feature>
<dbReference type="InterPro" id="IPR023908">
    <property type="entry name" value="xxxLxxG_rpt"/>
</dbReference>
<keyword evidence="8" id="KW-1185">Reference proteome</keyword>
<feature type="transmembrane region" description="Helical" evidence="5">
    <location>
        <begin position="624"/>
        <end position="644"/>
    </location>
</feature>
<evidence type="ECO:0000256" key="1">
    <source>
        <dbReference type="ARBA" id="ARBA00004141"/>
    </source>
</evidence>
<reference evidence="7 8" key="1">
    <citation type="journal article" date="2015" name="Genome Announc.">
        <title>Expanding the biotechnology potential of lactobacilli through comparative genomics of 213 strains and associated genera.</title>
        <authorList>
            <person name="Sun Z."/>
            <person name="Harris H.M."/>
            <person name="McCann A."/>
            <person name="Guo C."/>
            <person name="Argimon S."/>
            <person name="Zhang W."/>
            <person name="Yang X."/>
            <person name="Jeffery I.B."/>
            <person name="Cooney J.C."/>
            <person name="Kagawa T.F."/>
            <person name="Liu W."/>
            <person name="Song Y."/>
            <person name="Salvetti E."/>
            <person name="Wrobel A."/>
            <person name="Rasinkangas P."/>
            <person name="Parkhill J."/>
            <person name="Rea M.C."/>
            <person name="O'Sullivan O."/>
            <person name="Ritari J."/>
            <person name="Douillard F.P."/>
            <person name="Paul Ross R."/>
            <person name="Yang R."/>
            <person name="Briner A.E."/>
            <person name="Felis G.E."/>
            <person name="de Vos W.M."/>
            <person name="Barrangou R."/>
            <person name="Klaenhammer T.R."/>
            <person name="Caufield P.W."/>
            <person name="Cui Y."/>
            <person name="Zhang H."/>
            <person name="O'Toole P.W."/>
        </authorList>
    </citation>
    <scope>NUCLEOTIDE SEQUENCE [LARGE SCALE GENOMIC DNA]</scope>
    <source>
        <strain evidence="7 8">DSM 15945</strain>
    </source>
</reference>
<dbReference type="InterPro" id="IPR017500">
    <property type="entry name" value="Phage_infect_YhgE_N"/>
</dbReference>
<keyword evidence="4 5" id="KW-0472">Membrane</keyword>
<comment type="caution">
    <text evidence="7">The sequence shown here is derived from an EMBL/GenBank/DDBJ whole genome shotgun (WGS) entry which is preliminary data.</text>
</comment>
<feature type="transmembrane region" description="Helical" evidence="5">
    <location>
        <begin position="651"/>
        <end position="674"/>
    </location>
</feature>
<dbReference type="Pfam" id="PF12698">
    <property type="entry name" value="ABC2_membrane_3"/>
    <property type="match status" value="1"/>
</dbReference>
<feature type="transmembrane region" description="Helical" evidence="5">
    <location>
        <begin position="710"/>
        <end position="728"/>
    </location>
</feature>
<evidence type="ECO:0000313" key="7">
    <source>
        <dbReference type="EMBL" id="KRL86260.1"/>
    </source>
</evidence>
<organism evidence="7 8">
    <name type="scientific">Lacticaseibacillus pantheris DSM 15945 = JCM 12539 = NBRC 106106</name>
    <dbReference type="NCBI Taxonomy" id="1423783"/>
    <lineage>
        <taxon>Bacteria</taxon>
        <taxon>Bacillati</taxon>
        <taxon>Bacillota</taxon>
        <taxon>Bacilli</taxon>
        <taxon>Lactobacillales</taxon>
        <taxon>Lactobacillaceae</taxon>
        <taxon>Lacticaseibacillus</taxon>
    </lineage>
</organism>
<accession>A0A0R1U191</accession>
<dbReference type="InterPro" id="IPR051328">
    <property type="entry name" value="T7SS_ABC-Transporter"/>
</dbReference>